<name>A0A397SRY5_9GLOM</name>
<dbReference type="AlphaFoldDB" id="A0A397SRY5"/>
<dbReference type="EMBL" id="QKYT01000261">
    <property type="protein sequence ID" value="RIA88472.1"/>
    <property type="molecule type" value="Genomic_DNA"/>
</dbReference>
<proteinExistence type="predicted"/>
<protein>
    <submittedName>
        <fullName evidence="1">Uncharacterized protein</fullName>
    </submittedName>
</protein>
<comment type="caution">
    <text evidence="1">The sequence shown here is derived from an EMBL/GenBank/DDBJ whole genome shotgun (WGS) entry which is preliminary data.</text>
</comment>
<evidence type="ECO:0000313" key="2">
    <source>
        <dbReference type="Proteomes" id="UP000265703"/>
    </source>
</evidence>
<evidence type="ECO:0000313" key="1">
    <source>
        <dbReference type="EMBL" id="RIA88472.1"/>
    </source>
</evidence>
<dbReference type="Gene3D" id="3.80.10.10">
    <property type="entry name" value="Ribonuclease Inhibitor"/>
    <property type="match status" value="2"/>
</dbReference>
<dbReference type="Proteomes" id="UP000265703">
    <property type="component" value="Unassembled WGS sequence"/>
</dbReference>
<dbReference type="OrthoDB" id="2305837at2759"/>
<organism evidence="1 2">
    <name type="scientific">Glomus cerebriforme</name>
    <dbReference type="NCBI Taxonomy" id="658196"/>
    <lineage>
        <taxon>Eukaryota</taxon>
        <taxon>Fungi</taxon>
        <taxon>Fungi incertae sedis</taxon>
        <taxon>Mucoromycota</taxon>
        <taxon>Glomeromycotina</taxon>
        <taxon>Glomeromycetes</taxon>
        <taxon>Glomerales</taxon>
        <taxon>Glomeraceae</taxon>
        <taxon>Glomus</taxon>
    </lineage>
</organism>
<keyword evidence="2" id="KW-1185">Reference proteome</keyword>
<dbReference type="SUPFAM" id="SSF52047">
    <property type="entry name" value="RNI-like"/>
    <property type="match status" value="1"/>
</dbReference>
<reference evidence="1 2" key="1">
    <citation type="submission" date="2018-06" db="EMBL/GenBank/DDBJ databases">
        <title>Comparative genomics reveals the genomic features of Rhizophagus irregularis, R. cerebriforme, R. diaphanum and Gigaspora rosea, and their symbiotic lifestyle signature.</title>
        <authorList>
            <person name="Morin E."/>
            <person name="San Clemente H."/>
            <person name="Chen E.C.H."/>
            <person name="De La Providencia I."/>
            <person name="Hainaut M."/>
            <person name="Kuo A."/>
            <person name="Kohler A."/>
            <person name="Murat C."/>
            <person name="Tang N."/>
            <person name="Roy S."/>
            <person name="Loubradou J."/>
            <person name="Henrissat B."/>
            <person name="Grigoriev I.V."/>
            <person name="Corradi N."/>
            <person name="Roux C."/>
            <person name="Martin F.M."/>
        </authorList>
    </citation>
    <scope>NUCLEOTIDE SEQUENCE [LARGE SCALE GENOMIC DNA]</scope>
    <source>
        <strain evidence="1 2">DAOM 227022</strain>
    </source>
</reference>
<dbReference type="InterPro" id="IPR032675">
    <property type="entry name" value="LRR_dom_sf"/>
</dbReference>
<gene>
    <name evidence="1" type="ORF">C1645_877342</name>
</gene>
<sequence>MDPKLPTECLLYIFENFSPWNNEWKDSFKSLYACILVNRKWCEAGLTILWREPIEWLHSKEENRLRLIPLISIYISCLPQESKSQILNNDLQLSVSILKSTSIDYPSLLKGFDYQSLYNAIGFWVKKNYRPQNTFDIRFRQFQFLELIGKLFMSKCTNLKRFSIFMKADIKDEILQLPLLPGAKECLSNITEFSCKGCLFSEFMYLAAQSCRNIKRFNIECCCTDNGGLIKLIEIQRVPLDFILINMKNNKIPLLENIIKKRAISVTEIRLFGMEYSLDYFTESKNLEKIKISPSMRIESTVWENFMNSSFPKLRELRIRLKNCTLSQLSTFIQNTHGSLEYLEINLIHSDTIDMEEFLMFTEVLINNCKNLYYYDGPFHTNGIEMLQSFFQKCPKLEYLILHNSNSDYVDISNIFEQAGSFVPINLTKLQFVDNCIISAKALRNFLQACATRLIRTLEFKFIPQSQDIELIMENFANQKVVKSNYIKYEKIDLLVGFLGNI</sequence>
<accession>A0A397SRY5</accession>